<dbReference type="PROSITE" id="PS51257">
    <property type="entry name" value="PROKAR_LIPOPROTEIN"/>
    <property type="match status" value="1"/>
</dbReference>
<evidence type="ECO:0000256" key="1">
    <source>
        <dbReference type="SAM" id="SignalP"/>
    </source>
</evidence>
<sequence length="343" mass="35258">MRHVLMAIAWAVSGLALASACGGTGEACDETVTCESTEGVYCAGECVPVPVDTSNVDSAPLLLWEGGIDEDLPACPPDVGEAGVMFLFREIDPAPGCPPCACSQPACVLPAGVAASALSMCQDGAPETRTPFEAPAGWDGACVETDPIPPEQVGSVAVPPATAVPCAPIGAIVPRSGGLGSPWRQHAKVCRGPSDARACGLTSGNVCFPMFHKRPTPAFKRCVQAKAGEERDCPDEYPHPHIWYRGHDDGLCSPCACTPTEPSVCEALVSTYADAACGREIASVQVSDEGGCADPTSGVSLGSMRAEWVTNAPGACEPSGGEPARSRRPVQPGTFCCIEGDTK</sequence>
<evidence type="ECO:0008006" key="4">
    <source>
        <dbReference type="Google" id="ProtNLM"/>
    </source>
</evidence>
<evidence type="ECO:0000313" key="3">
    <source>
        <dbReference type="Proteomes" id="UP000238348"/>
    </source>
</evidence>
<protein>
    <recommendedName>
        <fullName evidence="4">Secreted protein</fullName>
    </recommendedName>
</protein>
<dbReference type="RefSeq" id="WP_159397791.1">
    <property type="nucleotide sequence ID" value="NZ_CP012673.1"/>
</dbReference>
<keyword evidence="1" id="KW-0732">Signal</keyword>
<accession>A0A2L0F5C0</accession>
<dbReference type="Proteomes" id="UP000238348">
    <property type="component" value="Chromosome"/>
</dbReference>
<dbReference type="OrthoDB" id="5520329at2"/>
<reference evidence="2 3" key="1">
    <citation type="submission" date="2015-09" db="EMBL/GenBank/DDBJ databases">
        <title>Sorangium comparison.</title>
        <authorList>
            <person name="Zaburannyi N."/>
            <person name="Bunk B."/>
            <person name="Overmann J."/>
            <person name="Mueller R."/>
        </authorList>
    </citation>
    <scope>NUCLEOTIDE SEQUENCE [LARGE SCALE GENOMIC DNA]</scope>
    <source>
        <strain evidence="2 3">So ce26</strain>
    </source>
</reference>
<dbReference type="EMBL" id="CP012673">
    <property type="protein sequence ID" value="AUX46753.1"/>
    <property type="molecule type" value="Genomic_DNA"/>
</dbReference>
<name>A0A2L0F5C0_SORCE</name>
<feature type="chain" id="PRO_5014681956" description="Secreted protein" evidence="1">
    <location>
        <begin position="19"/>
        <end position="343"/>
    </location>
</feature>
<evidence type="ECO:0000313" key="2">
    <source>
        <dbReference type="EMBL" id="AUX46753.1"/>
    </source>
</evidence>
<dbReference type="AlphaFoldDB" id="A0A2L0F5C0"/>
<organism evidence="2 3">
    <name type="scientific">Sorangium cellulosum</name>
    <name type="common">Polyangium cellulosum</name>
    <dbReference type="NCBI Taxonomy" id="56"/>
    <lineage>
        <taxon>Bacteria</taxon>
        <taxon>Pseudomonadati</taxon>
        <taxon>Myxococcota</taxon>
        <taxon>Polyangia</taxon>
        <taxon>Polyangiales</taxon>
        <taxon>Polyangiaceae</taxon>
        <taxon>Sorangium</taxon>
    </lineage>
</organism>
<gene>
    <name evidence="2" type="ORF">SOCE26_082620</name>
</gene>
<feature type="signal peptide" evidence="1">
    <location>
        <begin position="1"/>
        <end position="18"/>
    </location>
</feature>
<proteinExistence type="predicted"/>